<dbReference type="Pfam" id="PF01890">
    <property type="entry name" value="CbiG_C"/>
    <property type="match status" value="1"/>
</dbReference>
<dbReference type="InterPro" id="IPR052553">
    <property type="entry name" value="CbiG_hydrolase"/>
</dbReference>
<evidence type="ECO:0000259" key="1">
    <source>
        <dbReference type="Pfam" id="PF01890"/>
    </source>
</evidence>
<keyword evidence="2" id="KW-0378">Hydrolase</keyword>
<gene>
    <name evidence="2" type="ORF">SAMN04488546_2726</name>
</gene>
<accession>A0A1I0F2R4</accession>
<dbReference type="PANTHER" id="PTHR37477:SF1">
    <property type="entry name" value="COBALT-PRECORRIN-5A HYDROLASE"/>
    <property type="match status" value="1"/>
</dbReference>
<reference evidence="3" key="1">
    <citation type="submission" date="2016-10" db="EMBL/GenBank/DDBJ databases">
        <authorList>
            <person name="Varghese N."/>
            <person name="Submissions S."/>
        </authorList>
    </citation>
    <scope>NUCLEOTIDE SEQUENCE [LARGE SCALE GENOMIC DNA]</scope>
    <source>
        <strain evidence="3">DSM 44209</strain>
    </source>
</reference>
<sequence length="132" mass="12592">MTVVGIGARPGVSAAEVLAAVDAVLPAGADGVRLATLDARAAEPGLVEAAVARAWPLTGHPAAALAAVPVPSPSSRVAAAVGTPSVAEAAALLDGGTLLVGRTVVGRVTVAVAVGGAADPAAAPRGSRPWTR</sequence>
<dbReference type="Gene3D" id="3.30.420.180">
    <property type="entry name" value="CobE/GbiG C-terminal domain"/>
    <property type="match status" value="1"/>
</dbReference>
<dbReference type="InterPro" id="IPR036518">
    <property type="entry name" value="CobE/GbiG_C_sf"/>
</dbReference>
<proteinExistence type="predicted"/>
<dbReference type="EMBL" id="FOIE01000005">
    <property type="protein sequence ID" value="SET52314.1"/>
    <property type="molecule type" value="Genomic_DNA"/>
</dbReference>
<dbReference type="InterPro" id="IPR002750">
    <property type="entry name" value="CobE/GbiG_C"/>
</dbReference>
<dbReference type="RefSeq" id="WP_091444940.1">
    <property type="nucleotide sequence ID" value="NZ_FOIE01000005.1"/>
</dbReference>
<protein>
    <submittedName>
        <fullName evidence="2">Cobalt-precorrin 5A hydrolase</fullName>
    </submittedName>
</protein>
<dbReference type="SUPFAM" id="SSF159664">
    <property type="entry name" value="CobE/GbiG C-terminal domain-like"/>
    <property type="match status" value="1"/>
</dbReference>
<dbReference type="GO" id="GO:0016787">
    <property type="term" value="F:hydrolase activity"/>
    <property type="evidence" value="ECO:0007669"/>
    <property type="project" value="UniProtKB-KW"/>
</dbReference>
<organism evidence="2 3">
    <name type="scientific">Geodermatophilus poikilotrophus</name>
    <dbReference type="NCBI Taxonomy" id="1333667"/>
    <lineage>
        <taxon>Bacteria</taxon>
        <taxon>Bacillati</taxon>
        <taxon>Actinomycetota</taxon>
        <taxon>Actinomycetes</taxon>
        <taxon>Geodermatophilales</taxon>
        <taxon>Geodermatophilaceae</taxon>
        <taxon>Geodermatophilus</taxon>
    </lineage>
</organism>
<dbReference type="AlphaFoldDB" id="A0A1I0F2R4"/>
<feature type="domain" description="CobE/GbiG C-terminal" evidence="1">
    <location>
        <begin position="3"/>
        <end position="113"/>
    </location>
</feature>
<dbReference type="PANTHER" id="PTHR37477">
    <property type="entry name" value="COBALT-PRECORRIN-5A HYDROLASE"/>
    <property type="match status" value="1"/>
</dbReference>
<dbReference type="Proteomes" id="UP000198507">
    <property type="component" value="Unassembled WGS sequence"/>
</dbReference>
<dbReference type="GO" id="GO:0009236">
    <property type="term" value="P:cobalamin biosynthetic process"/>
    <property type="evidence" value="ECO:0007669"/>
    <property type="project" value="InterPro"/>
</dbReference>
<keyword evidence="3" id="KW-1185">Reference proteome</keyword>
<evidence type="ECO:0000313" key="3">
    <source>
        <dbReference type="Proteomes" id="UP000198507"/>
    </source>
</evidence>
<evidence type="ECO:0000313" key="2">
    <source>
        <dbReference type="EMBL" id="SET52314.1"/>
    </source>
</evidence>
<name>A0A1I0F2R4_9ACTN</name>